<keyword evidence="5 8" id="KW-0547">Nucleotide-binding</keyword>
<dbReference type="EMBL" id="CBTN010000027">
    <property type="protein sequence ID" value="CDH55049.1"/>
    <property type="molecule type" value="Genomic_DNA"/>
</dbReference>
<feature type="region of interest" description="Disordered" evidence="9">
    <location>
        <begin position="207"/>
        <end position="228"/>
    </location>
</feature>
<feature type="binding site" evidence="8">
    <location>
        <position position="351"/>
    </location>
    <ligand>
        <name>ATP</name>
        <dbReference type="ChEBI" id="CHEBI:30616"/>
    </ligand>
</feature>
<keyword evidence="7 8" id="KW-0067">ATP-binding</keyword>
<dbReference type="Gene3D" id="3.30.1520.10">
    <property type="entry name" value="Phox-like domain"/>
    <property type="match status" value="1"/>
</dbReference>
<evidence type="ECO:0000256" key="3">
    <source>
        <dbReference type="ARBA" id="ARBA00022553"/>
    </source>
</evidence>
<keyword evidence="4" id="KW-0808">Transferase</keyword>
<dbReference type="OrthoDB" id="63267at2759"/>
<dbReference type="Pfam" id="PF00433">
    <property type="entry name" value="Pkinase_C"/>
    <property type="match status" value="1"/>
</dbReference>
<dbReference type="InterPro" id="IPR036871">
    <property type="entry name" value="PX_dom_sf"/>
</dbReference>
<feature type="region of interest" description="Disordered" evidence="9">
    <location>
        <begin position="249"/>
        <end position="304"/>
    </location>
</feature>
<feature type="region of interest" description="Disordered" evidence="9">
    <location>
        <begin position="1"/>
        <end position="32"/>
    </location>
</feature>
<dbReference type="Gene3D" id="3.30.200.20">
    <property type="entry name" value="Phosphorylase Kinase, domain 1"/>
    <property type="match status" value="1"/>
</dbReference>
<dbReference type="FunFam" id="1.10.510.10:FF:000008">
    <property type="entry name" value="Non-specific serine/threonine protein kinase"/>
    <property type="match status" value="1"/>
</dbReference>
<dbReference type="GO" id="GO:0035091">
    <property type="term" value="F:phosphatidylinositol binding"/>
    <property type="evidence" value="ECO:0007669"/>
    <property type="project" value="InterPro"/>
</dbReference>
<dbReference type="GO" id="GO:0004674">
    <property type="term" value="F:protein serine/threonine kinase activity"/>
    <property type="evidence" value="ECO:0007669"/>
    <property type="project" value="UniProtKB-KW"/>
</dbReference>
<evidence type="ECO:0000256" key="6">
    <source>
        <dbReference type="ARBA" id="ARBA00022777"/>
    </source>
</evidence>
<dbReference type="SMART" id="SM00133">
    <property type="entry name" value="S_TK_X"/>
    <property type="match status" value="1"/>
</dbReference>
<dbReference type="InterPro" id="IPR008271">
    <property type="entry name" value="Ser/Thr_kinase_AS"/>
</dbReference>
<dbReference type="InterPro" id="IPR000719">
    <property type="entry name" value="Prot_kinase_dom"/>
</dbReference>
<protein>
    <submittedName>
        <fullName evidence="12">Agc protein kinase</fullName>
    </submittedName>
</protein>
<evidence type="ECO:0000313" key="13">
    <source>
        <dbReference type="Proteomes" id="UP000027586"/>
    </source>
</evidence>
<evidence type="ECO:0000256" key="1">
    <source>
        <dbReference type="ARBA" id="ARBA00009903"/>
    </source>
</evidence>
<feature type="domain" description="AGC-kinase C-terminal" evidence="11">
    <location>
        <begin position="587"/>
        <end position="659"/>
    </location>
</feature>
<feature type="domain" description="Protein kinase" evidence="10">
    <location>
        <begin position="321"/>
        <end position="586"/>
    </location>
</feature>
<dbReference type="PROSITE" id="PS00107">
    <property type="entry name" value="PROTEIN_KINASE_ATP"/>
    <property type="match status" value="1"/>
</dbReference>
<feature type="region of interest" description="Disordered" evidence="9">
    <location>
        <begin position="691"/>
        <end position="718"/>
    </location>
</feature>
<dbReference type="VEuPathDB" id="FungiDB:LCOR_06240.1"/>
<dbReference type="STRING" id="1263082.A0A068RYJ1"/>
<evidence type="ECO:0000256" key="9">
    <source>
        <dbReference type="SAM" id="MobiDB-lite"/>
    </source>
</evidence>
<feature type="compositionally biased region" description="Polar residues" evidence="9">
    <location>
        <begin position="707"/>
        <end position="718"/>
    </location>
</feature>
<dbReference type="PANTHER" id="PTHR24351">
    <property type="entry name" value="RIBOSOMAL PROTEIN S6 KINASE"/>
    <property type="match status" value="1"/>
</dbReference>
<proteinExistence type="inferred from homology"/>
<sequence length="718" mass="81775">MPIAFLPSTRSSESPSAHHRNAPPTGSSTMSSSIMYTQSNTSVLNHNGGTQLEIAVIESTLMLQDYDSKKKKRVRRVLTVFNVIIEDQLLHKSLVRYLPDFIDFDRKVKKYYRKSRISLPQLVEPDLRLYGTGKKASIRAFLHRLSRRRSTKPNSEKIETYLKRCALDPVIGKSTLFRDFLTKQRPEDTEFVRSPVTTADDISLTQKNDAIIPVPPAPSSSSRPLQEKVSLAAPMMDSVSDIVMEDVGPEYSVPSSSRIPIDHQQQQQQRTSSYSSFDTYPSSSSSSSHMRIVQPSQRGESDYNEDTISKERHHVPTIQDYRFLQVLGRGCMGKVLLVQSYRSPRRLLALKAISKENVVLQREIVHTKMERDILTSIAEIRHPFLVRLHCAFQDADQLFLVLDYHRGGDVATQLARHRVFSPARSRLYAAEILLGLQELHSLGIVYRDLKPENILLDAEGHVVLTDFGLSKQFEPAIGLDNQRTGTFCGTAEYLAPEILKQEPYTYAIDFWSLGMILYEMLEGITPFYHEEHGEMYRRILEDDLEFTDAFDDVSQDFIAGLLWRDEHKRLGTGPNGPIIIRSHPYFASLDWSDVYHKRIPPEYVPHLRSETDLSNFDRDFLNMTPRLTPVSNTDLLTSSIQEAFQGYSYINDTSSYGSSSNAGISLIGSRSDNDDNRCYYYYSDSDIQPDDYYRDTSLGRDEGYSAPSLSSNFSQQLN</sequence>
<reference evidence="12" key="1">
    <citation type="submission" date="2013-08" db="EMBL/GenBank/DDBJ databases">
        <title>Gene expansion shapes genome architecture in the human pathogen Lichtheimia corymbifera: an evolutionary genomics analysis in the ancient terrestrial Mucorales (Mucoromycotina).</title>
        <authorList>
            <person name="Schwartze V.U."/>
            <person name="Winter S."/>
            <person name="Shelest E."/>
            <person name="Marcet-Houben M."/>
            <person name="Horn F."/>
            <person name="Wehner S."/>
            <person name="Hoffmann K."/>
            <person name="Riege K."/>
            <person name="Sammeth M."/>
            <person name="Nowrousian M."/>
            <person name="Valiante V."/>
            <person name="Linde J."/>
            <person name="Jacobsen I.D."/>
            <person name="Marz M."/>
            <person name="Brakhage A.A."/>
            <person name="Gabaldon T."/>
            <person name="Bocker S."/>
            <person name="Voigt K."/>
        </authorList>
    </citation>
    <scope>NUCLEOTIDE SEQUENCE [LARGE SCALE GENOMIC DNA]</scope>
    <source>
        <strain evidence="12">FSU 9682</strain>
    </source>
</reference>
<dbReference type="Gene3D" id="1.10.510.10">
    <property type="entry name" value="Transferase(Phosphotransferase) domain 1"/>
    <property type="match status" value="1"/>
</dbReference>
<feature type="compositionally biased region" description="Low complexity" evidence="9">
    <location>
        <begin position="264"/>
        <end position="288"/>
    </location>
</feature>
<feature type="compositionally biased region" description="Basic and acidic residues" evidence="9">
    <location>
        <begin position="691"/>
        <end position="703"/>
    </location>
</feature>
<keyword evidence="2" id="KW-0723">Serine/threonine-protein kinase</keyword>
<comment type="caution">
    <text evidence="12">The sequence shown here is derived from an EMBL/GenBank/DDBJ whole genome shotgun (WGS) entry which is preliminary data.</text>
</comment>
<dbReference type="AlphaFoldDB" id="A0A068RYJ1"/>
<dbReference type="CDD" id="cd06093">
    <property type="entry name" value="PX_domain"/>
    <property type="match status" value="1"/>
</dbReference>
<evidence type="ECO:0000256" key="7">
    <source>
        <dbReference type="ARBA" id="ARBA00022840"/>
    </source>
</evidence>
<name>A0A068RYJ1_9FUNG</name>
<keyword evidence="6 12" id="KW-0418">Kinase</keyword>
<dbReference type="InterPro" id="IPR000961">
    <property type="entry name" value="AGC-kinase_C"/>
</dbReference>
<comment type="similarity">
    <text evidence="1">Belongs to the protein kinase superfamily. AGC Ser/Thr protein kinase family.</text>
</comment>
<organism evidence="12 13">
    <name type="scientific">Lichtheimia corymbifera JMRC:FSU:9682</name>
    <dbReference type="NCBI Taxonomy" id="1263082"/>
    <lineage>
        <taxon>Eukaryota</taxon>
        <taxon>Fungi</taxon>
        <taxon>Fungi incertae sedis</taxon>
        <taxon>Mucoromycota</taxon>
        <taxon>Mucoromycotina</taxon>
        <taxon>Mucoromycetes</taxon>
        <taxon>Mucorales</taxon>
        <taxon>Lichtheimiaceae</taxon>
        <taxon>Lichtheimia</taxon>
    </lineage>
</organism>
<evidence type="ECO:0000256" key="2">
    <source>
        <dbReference type="ARBA" id="ARBA00022527"/>
    </source>
</evidence>
<keyword evidence="3" id="KW-0597">Phosphoprotein</keyword>
<dbReference type="PROSITE" id="PS00108">
    <property type="entry name" value="PROTEIN_KINASE_ST"/>
    <property type="match status" value="1"/>
</dbReference>
<evidence type="ECO:0000256" key="4">
    <source>
        <dbReference type="ARBA" id="ARBA00022679"/>
    </source>
</evidence>
<evidence type="ECO:0000259" key="11">
    <source>
        <dbReference type="PROSITE" id="PS51285"/>
    </source>
</evidence>
<dbReference type="Pfam" id="PF00069">
    <property type="entry name" value="Pkinase"/>
    <property type="match status" value="1"/>
</dbReference>
<dbReference type="InterPro" id="IPR011009">
    <property type="entry name" value="Kinase-like_dom_sf"/>
</dbReference>
<evidence type="ECO:0000313" key="12">
    <source>
        <dbReference type="EMBL" id="CDH55049.1"/>
    </source>
</evidence>
<evidence type="ECO:0000256" key="8">
    <source>
        <dbReference type="PROSITE-ProRule" id="PRU10141"/>
    </source>
</evidence>
<dbReference type="SMART" id="SM00220">
    <property type="entry name" value="S_TKc"/>
    <property type="match status" value="1"/>
</dbReference>
<dbReference type="GO" id="GO:0005524">
    <property type="term" value="F:ATP binding"/>
    <property type="evidence" value="ECO:0007669"/>
    <property type="project" value="UniProtKB-UniRule"/>
</dbReference>
<evidence type="ECO:0000259" key="10">
    <source>
        <dbReference type="PROSITE" id="PS50011"/>
    </source>
</evidence>
<dbReference type="PROSITE" id="PS51285">
    <property type="entry name" value="AGC_KINASE_CTER"/>
    <property type="match status" value="1"/>
</dbReference>
<dbReference type="SUPFAM" id="SSF56112">
    <property type="entry name" value="Protein kinase-like (PK-like)"/>
    <property type="match status" value="1"/>
</dbReference>
<dbReference type="Proteomes" id="UP000027586">
    <property type="component" value="Unassembled WGS sequence"/>
</dbReference>
<dbReference type="InterPro" id="IPR017441">
    <property type="entry name" value="Protein_kinase_ATP_BS"/>
</dbReference>
<keyword evidence="13" id="KW-1185">Reference proteome</keyword>
<accession>A0A068RYJ1</accession>
<dbReference type="PROSITE" id="PS50011">
    <property type="entry name" value="PROTEIN_KINASE_DOM"/>
    <property type="match status" value="1"/>
</dbReference>
<gene>
    <name evidence="12" type="ORF">LCOR_06240.1</name>
</gene>
<evidence type="ECO:0000256" key="5">
    <source>
        <dbReference type="ARBA" id="ARBA00022741"/>
    </source>
</evidence>
<dbReference type="InterPro" id="IPR017892">
    <property type="entry name" value="Pkinase_C"/>
</dbReference>